<sequence>VAISFRTVSAVWFGYQALAMLEKHSGVARRFLSVYPNIIIWHCMNHRLELSIGDAISEVARVNHFQSFMDKLYSLYSTSPKNKRELKECAQELDIQMNKIGRI</sequence>
<accession>A0A1B6HPI0</accession>
<dbReference type="AlphaFoldDB" id="A0A1B6HPI0"/>
<evidence type="ECO:0000313" key="1">
    <source>
        <dbReference type="EMBL" id="JAS76588.1"/>
    </source>
</evidence>
<dbReference type="PANTHER" id="PTHR46880:SF8">
    <property type="entry name" value="E3 SUMO-PROTEIN LIGASE KIAA1586"/>
    <property type="match status" value="1"/>
</dbReference>
<dbReference type="PANTHER" id="PTHR46880">
    <property type="entry name" value="RAS-ASSOCIATING DOMAIN-CONTAINING PROTEIN"/>
    <property type="match status" value="1"/>
</dbReference>
<feature type="non-terminal residue" evidence="1">
    <location>
        <position position="1"/>
    </location>
</feature>
<proteinExistence type="predicted"/>
<dbReference type="EMBL" id="GECU01031118">
    <property type="protein sequence ID" value="JAS76588.1"/>
    <property type="molecule type" value="Transcribed_RNA"/>
</dbReference>
<feature type="non-terminal residue" evidence="1">
    <location>
        <position position="103"/>
    </location>
</feature>
<name>A0A1B6HPI0_9HEMI</name>
<protein>
    <recommendedName>
        <fullName evidence="2">DUF4371 domain-containing protein</fullName>
    </recommendedName>
</protein>
<reference evidence="1" key="1">
    <citation type="submission" date="2015-11" db="EMBL/GenBank/DDBJ databases">
        <title>De novo transcriptome assembly of four potential Pierce s Disease insect vectors from Arizona vineyards.</title>
        <authorList>
            <person name="Tassone E.E."/>
        </authorList>
    </citation>
    <scope>NUCLEOTIDE SEQUENCE</scope>
</reference>
<organism evidence="1">
    <name type="scientific">Homalodisca liturata</name>
    <dbReference type="NCBI Taxonomy" id="320908"/>
    <lineage>
        <taxon>Eukaryota</taxon>
        <taxon>Metazoa</taxon>
        <taxon>Ecdysozoa</taxon>
        <taxon>Arthropoda</taxon>
        <taxon>Hexapoda</taxon>
        <taxon>Insecta</taxon>
        <taxon>Pterygota</taxon>
        <taxon>Neoptera</taxon>
        <taxon>Paraneoptera</taxon>
        <taxon>Hemiptera</taxon>
        <taxon>Auchenorrhyncha</taxon>
        <taxon>Membracoidea</taxon>
        <taxon>Cicadellidae</taxon>
        <taxon>Cicadellinae</taxon>
        <taxon>Proconiini</taxon>
        <taxon>Homalodisca</taxon>
    </lineage>
</organism>
<evidence type="ECO:0008006" key="2">
    <source>
        <dbReference type="Google" id="ProtNLM"/>
    </source>
</evidence>
<gene>
    <name evidence="1" type="ORF">g.7176</name>
</gene>